<dbReference type="InterPro" id="IPR043143">
    <property type="entry name" value="Mal/L-sulf/L-lact_DH-like_NADP"/>
</dbReference>
<evidence type="ECO:0000313" key="1">
    <source>
        <dbReference type="EMBL" id="SVD41669.1"/>
    </source>
</evidence>
<dbReference type="GO" id="GO:0016491">
    <property type="term" value="F:oxidoreductase activity"/>
    <property type="evidence" value="ECO:0007669"/>
    <property type="project" value="InterPro"/>
</dbReference>
<protein>
    <submittedName>
        <fullName evidence="1">Uncharacterized protein</fullName>
    </submittedName>
</protein>
<organism evidence="1">
    <name type="scientific">marine metagenome</name>
    <dbReference type="NCBI Taxonomy" id="408172"/>
    <lineage>
        <taxon>unclassified sequences</taxon>
        <taxon>metagenomes</taxon>
        <taxon>ecological metagenomes</taxon>
    </lineage>
</organism>
<dbReference type="SUPFAM" id="SSF89733">
    <property type="entry name" value="L-sulfolactate dehydrogenase-like"/>
    <property type="match status" value="1"/>
</dbReference>
<accession>A0A382V586</accession>
<dbReference type="Gene3D" id="3.30.1370.60">
    <property type="entry name" value="Hypothetical oxidoreductase yiak, domain 2"/>
    <property type="match status" value="1"/>
</dbReference>
<proteinExistence type="predicted"/>
<reference evidence="1" key="1">
    <citation type="submission" date="2018-05" db="EMBL/GenBank/DDBJ databases">
        <authorList>
            <person name="Lanie J.A."/>
            <person name="Ng W.-L."/>
            <person name="Kazmierczak K.M."/>
            <person name="Andrzejewski T.M."/>
            <person name="Davidsen T.M."/>
            <person name="Wayne K.J."/>
            <person name="Tettelin H."/>
            <person name="Glass J.I."/>
            <person name="Rusch D."/>
            <person name="Podicherti R."/>
            <person name="Tsui H.-C.T."/>
            <person name="Winkler M.E."/>
        </authorList>
    </citation>
    <scope>NUCLEOTIDE SEQUENCE</scope>
</reference>
<name>A0A382V586_9ZZZZ</name>
<sequence>PSPGNDRVYYAGLPEHEETQIRERDGIPLHREVIEWFDSTARELKIEPLAQIN</sequence>
<dbReference type="AlphaFoldDB" id="A0A382V586"/>
<dbReference type="InterPro" id="IPR043144">
    <property type="entry name" value="Mal/L-sulf/L-lact_DH-like_ah"/>
</dbReference>
<dbReference type="Gene3D" id="1.10.1530.10">
    <property type="match status" value="1"/>
</dbReference>
<feature type="non-terminal residue" evidence="1">
    <location>
        <position position="1"/>
    </location>
</feature>
<dbReference type="EMBL" id="UINC01149291">
    <property type="protein sequence ID" value="SVD41669.1"/>
    <property type="molecule type" value="Genomic_DNA"/>
</dbReference>
<dbReference type="InterPro" id="IPR036111">
    <property type="entry name" value="Mal/L-sulfo/L-lacto_DH-like_sf"/>
</dbReference>
<gene>
    <name evidence="1" type="ORF">METZ01_LOCUS394523</name>
</gene>